<gene>
    <name evidence="2" type="ORF">O181_122937</name>
</gene>
<comment type="caution">
    <text evidence="2">The sequence shown here is derived from an EMBL/GenBank/DDBJ whole genome shotgun (WGS) entry which is preliminary data.</text>
</comment>
<feature type="region of interest" description="Disordered" evidence="1">
    <location>
        <begin position="131"/>
        <end position="163"/>
    </location>
</feature>
<feature type="region of interest" description="Disordered" evidence="1">
    <location>
        <begin position="1"/>
        <end position="22"/>
    </location>
</feature>
<name>A0A9Q3Q4Y4_9BASI</name>
<accession>A0A9Q3Q4Y4</accession>
<evidence type="ECO:0000313" key="2">
    <source>
        <dbReference type="EMBL" id="MBW0583222.1"/>
    </source>
</evidence>
<keyword evidence="3" id="KW-1185">Reference proteome</keyword>
<evidence type="ECO:0000313" key="3">
    <source>
        <dbReference type="Proteomes" id="UP000765509"/>
    </source>
</evidence>
<feature type="non-terminal residue" evidence="2">
    <location>
        <position position="1"/>
    </location>
</feature>
<dbReference type="Proteomes" id="UP000765509">
    <property type="component" value="Unassembled WGS sequence"/>
</dbReference>
<dbReference type="OrthoDB" id="2564267at2759"/>
<dbReference type="EMBL" id="AVOT02114559">
    <property type="protein sequence ID" value="MBW0583222.1"/>
    <property type="molecule type" value="Genomic_DNA"/>
</dbReference>
<feature type="compositionally biased region" description="Basic and acidic residues" evidence="1">
    <location>
        <begin position="13"/>
        <end position="22"/>
    </location>
</feature>
<dbReference type="AlphaFoldDB" id="A0A9Q3Q4Y4"/>
<sequence length="163" mass="18295">TSVLTQASTSRFCQRDDSDGFDARSLDENYNKAFKYNQDNNNQLANEIDDQEEKGVVYDEFGCISFPMALKPLIHIMPIPLTPAEPEPEVEPDPINQVVVEDDQNRHIEEIQTPQKLRPAGRLYGQSLIDELNSRKGAPKSSVFSGGGRPKMFSNHLSTQDIT</sequence>
<feature type="compositionally biased region" description="Polar residues" evidence="1">
    <location>
        <begin position="1"/>
        <end position="12"/>
    </location>
</feature>
<organism evidence="2 3">
    <name type="scientific">Austropuccinia psidii MF-1</name>
    <dbReference type="NCBI Taxonomy" id="1389203"/>
    <lineage>
        <taxon>Eukaryota</taxon>
        <taxon>Fungi</taxon>
        <taxon>Dikarya</taxon>
        <taxon>Basidiomycota</taxon>
        <taxon>Pucciniomycotina</taxon>
        <taxon>Pucciniomycetes</taxon>
        <taxon>Pucciniales</taxon>
        <taxon>Sphaerophragmiaceae</taxon>
        <taxon>Austropuccinia</taxon>
    </lineage>
</organism>
<proteinExistence type="predicted"/>
<protein>
    <submittedName>
        <fullName evidence="2">Uncharacterized protein</fullName>
    </submittedName>
</protein>
<reference evidence="2" key="1">
    <citation type="submission" date="2021-03" db="EMBL/GenBank/DDBJ databases">
        <title>Draft genome sequence of rust myrtle Austropuccinia psidii MF-1, a brazilian biotype.</title>
        <authorList>
            <person name="Quecine M.C."/>
            <person name="Pachon D.M.R."/>
            <person name="Bonatelli M.L."/>
            <person name="Correr F.H."/>
            <person name="Franceschini L.M."/>
            <person name="Leite T.F."/>
            <person name="Margarido G.R.A."/>
            <person name="Almeida C.A."/>
            <person name="Ferrarezi J.A."/>
            <person name="Labate C.A."/>
        </authorList>
    </citation>
    <scope>NUCLEOTIDE SEQUENCE</scope>
    <source>
        <strain evidence="2">MF-1</strain>
    </source>
</reference>
<evidence type="ECO:0000256" key="1">
    <source>
        <dbReference type="SAM" id="MobiDB-lite"/>
    </source>
</evidence>